<feature type="signal peptide" evidence="1">
    <location>
        <begin position="1"/>
        <end position="17"/>
    </location>
</feature>
<gene>
    <name evidence="2" type="ORF">MAA_11038</name>
</gene>
<feature type="chain" id="PRO_5002080108" evidence="1">
    <location>
        <begin position="18"/>
        <end position="100"/>
    </location>
</feature>
<dbReference type="RefSeq" id="XP_011411306.1">
    <property type="nucleotide sequence ID" value="XM_011413004.1"/>
</dbReference>
<keyword evidence="1" id="KW-0732">Signal</keyword>
<dbReference type="HOGENOM" id="CLU_149484_0_0_1"/>
<dbReference type="OrthoDB" id="10397983at2759"/>
<protein>
    <submittedName>
        <fullName evidence="2">Uncharacterized protein</fullName>
    </submittedName>
</protein>
<comment type="caution">
    <text evidence="2">The sequence shown here is derived from an EMBL/GenBank/DDBJ whole genome shotgun (WGS) entry which is preliminary data.</text>
</comment>
<accession>A0A0B2X8M2</accession>
<dbReference type="KEGG" id="maj:MAA_11038"/>
<name>A0A0B2X8M2_METRA</name>
<dbReference type="Proteomes" id="UP000002498">
    <property type="component" value="Unassembled WGS sequence"/>
</dbReference>
<keyword evidence="3" id="KW-1185">Reference proteome</keyword>
<organism evidence="2 3">
    <name type="scientific">Metarhizium robertsii (strain ARSEF 23 / ATCC MYA-3075)</name>
    <name type="common">Metarhizium anisopliae (strain ARSEF 23)</name>
    <dbReference type="NCBI Taxonomy" id="655844"/>
    <lineage>
        <taxon>Eukaryota</taxon>
        <taxon>Fungi</taxon>
        <taxon>Dikarya</taxon>
        <taxon>Ascomycota</taxon>
        <taxon>Pezizomycotina</taxon>
        <taxon>Sordariomycetes</taxon>
        <taxon>Hypocreomycetidae</taxon>
        <taxon>Hypocreales</taxon>
        <taxon>Clavicipitaceae</taxon>
        <taxon>Metarhizium</taxon>
    </lineage>
</organism>
<reference evidence="2 3" key="2">
    <citation type="journal article" date="2014" name="Proc. Natl. Acad. Sci. U.S.A.">
        <title>Trajectory and genomic determinants of fungal-pathogen speciation and host adaptation.</title>
        <authorList>
            <person name="Hu X."/>
            <person name="Xiao G."/>
            <person name="Zheng P."/>
            <person name="Shang Y."/>
            <person name="Su Y."/>
            <person name="Zhang X."/>
            <person name="Liu X."/>
            <person name="Zhan S."/>
            <person name="St Leger R.J."/>
            <person name="Wang C."/>
        </authorList>
    </citation>
    <scope>GENOME REANNOTATION</scope>
    <source>
        <strain evidence="3">ARSEF 23 / ATCC MYA-3075</strain>
    </source>
</reference>
<proteinExistence type="predicted"/>
<dbReference type="AlphaFoldDB" id="A0A0B2X8M2"/>
<dbReference type="EMBL" id="ADNJ02000004">
    <property type="protein sequence ID" value="KHO11223.1"/>
    <property type="molecule type" value="Genomic_DNA"/>
</dbReference>
<evidence type="ECO:0000256" key="1">
    <source>
        <dbReference type="SAM" id="SignalP"/>
    </source>
</evidence>
<evidence type="ECO:0000313" key="2">
    <source>
        <dbReference type="EMBL" id="KHO11223.1"/>
    </source>
</evidence>
<dbReference type="GeneID" id="23632486"/>
<evidence type="ECO:0000313" key="3">
    <source>
        <dbReference type="Proteomes" id="UP000002498"/>
    </source>
</evidence>
<reference evidence="2 3" key="1">
    <citation type="journal article" date="2011" name="PLoS Genet.">
        <title>Genome sequencing and comparative transcriptomics of the model entomopathogenic fungi Metarhizium anisopliae and M. acridum.</title>
        <authorList>
            <person name="Gao Q."/>
            <person name="Jin K."/>
            <person name="Ying S.H."/>
            <person name="Zhang Y."/>
            <person name="Xiao G."/>
            <person name="Shang Y."/>
            <person name="Duan Z."/>
            <person name="Hu X."/>
            <person name="Xie X.Q."/>
            <person name="Zhou G."/>
            <person name="Peng G."/>
            <person name="Luo Z."/>
            <person name="Huang W."/>
            <person name="Wang B."/>
            <person name="Fang W."/>
            <person name="Wang S."/>
            <person name="Zhong Y."/>
            <person name="Ma L.J."/>
            <person name="St Leger R.J."/>
            <person name="Zhao G.P."/>
            <person name="Pei Y."/>
            <person name="Feng M.G."/>
            <person name="Xia Y."/>
            <person name="Wang C."/>
        </authorList>
    </citation>
    <scope>NUCLEOTIDE SEQUENCE [LARGE SCALE GENOMIC DNA]</scope>
    <source>
        <strain evidence="3">ARSEF 23 / ATCC MYA-3075</strain>
    </source>
</reference>
<sequence length="100" mass="10968">MKYSITLGSTFIAAALAGPVWTPPTRDCPGVGSVELFTRFRDMQDEFCGGENKFGISESSCKLEVRRCVEGIKRVCSVDDGASQLEKCMDDKKNTHDELG</sequence>